<keyword evidence="3" id="KW-1185">Reference proteome</keyword>
<feature type="compositionally biased region" description="Basic residues" evidence="1">
    <location>
        <begin position="46"/>
        <end position="57"/>
    </location>
</feature>
<dbReference type="AlphaFoldDB" id="A0A401SKN8"/>
<gene>
    <name evidence="2" type="ORF">chiPu_0009407</name>
</gene>
<organism evidence="2 3">
    <name type="scientific">Chiloscyllium punctatum</name>
    <name type="common">Brownbanded bambooshark</name>
    <name type="synonym">Hemiscyllium punctatum</name>
    <dbReference type="NCBI Taxonomy" id="137246"/>
    <lineage>
        <taxon>Eukaryota</taxon>
        <taxon>Metazoa</taxon>
        <taxon>Chordata</taxon>
        <taxon>Craniata</taxon>
        <taxon>Vertebrata</taxon>
        <taxon>Chondrichthyes</taxon>
        <taxon>Elasmobranchii</taxon>
        <taxon>Galeomorphii</taxon>
        <taxon>Galeoidea</taxon>
        <taxon>Orectolobiformes</taxon>
        <taxon>Hemiscylliidae</taxon>
        <taxon>Chiloscyllium</taxon>
    </lineage>
</organism>
<dbReference type="OrthoDB" id="10666477at2759"/>
<feature type="compositionally biased region" description="Basic and acidic residues" evidence="1">
    <location>
        <begin position="58"/>
        <end position="67"/>
    </location>
</feature>
<dbReference type="EMBL" id="BEZZ01000333">
    <property type="protein sequence ID" value="GCC30953.1"/>
    <property type="molecule type" value="Genomic_DNA"/>
</dbReference>
<protein>
    <submittedName>
        <fullName evidence="2">Uncharacterized protein</fullName>
    </submittedName>
</protein>
<feature type="compositionally biased region" description="Basic and acidic residues" evidence="1">
    <location>
        <begin position="77"/>
        <end position="93"/>
    </location>
</feature>
<comment type="caution">
    <text evidence="2">The sequence shown here is derived from an EMBL/GenBank/DDBJ whole genome shotgun (WGS) entry which is preliminary data.</text>
</comment>
<feature type="compositionally biased region" description="Acidic residues" evidence="1">
    <location>
        <begin position="94"/>
        <end position="121"/>
    </location>
</feature>
<dbReference type="Proteomes" id="UP000287033">
    <property type="component" value="Unassembled WGS sequence"/>
</dbReference>
<evidence type="ECO:0000256" key="1">
    <source>
        <dbReference type="SAM" id="MobiDB-lite"/>
    </source>
</evidence>
<evidence type="ECO:0000313" key="2">
    <source>
        <dbReference type="EMBL" id="GCC30953.1"/>
    </source>
</evidence>
<reference evidence="2 3" key="1">
    <citation type="journal article" date="2018" name="Nat. Ecol. Evol.">
        <title>Shark genomes provide insights into elasmobranch evolution and the origin of vertebrates.</title>
        <authorList>
            <person name="Hara Y"/>
            <person name="Yamaguchi K"/>
            <person name="Onimaru K"/>
            <person name="Kadota M"/>
            <person name="Koyanagi M"/>
            <person name="Keeley SD"/>
            <person name="Tatsumi K"/>
            <person name="Tanaka K"/>
            <person name="Motone F"/>
            <person name="Kageyama Y"/>
            <person name="Nozu R"/>
            <person name="Adachi N"/>
            <person name="Nishimura O"/>
            <person name="Nakagawa R"/>
            <person name="Tanegashima C"/>
            <person name="Kiyatake I"/>
            <person name="Matsumoto R"/>
            <person name="Murakumo K"/>
            <person name="Nishida K"/>
            <person name="Terakita A"/>
            <person name="Kuratani S"/>
            <person name="Sato K"/>
            <person name="Hyodo S Kuraku.S."/>
        </authorList>
    </citation>
    <scope>NUCLEOTIDE SEQUENCE [LARGE SCALE GENOMIC DNA]</scope>
</reference>
<proteinExistence type="predicted"/>
<accession>A0A401SKN8</accession>
<feature type="compositionally biased region" description="Basic and acidic residues" evidence="1">
    <location>
        <begin position="164"/>
        <end position="181"/>
    </location>
</feature>
<sequence>MGDSGLRRLFTTTDYDELLLEDPDERKIQEVIKNFQRATEEDLLKHNPKKRKGKRILRRNEPFDSFRENAWPQIQKDSSKESIESARESHSDNDNDDQEPIDLSDDDDDDDDTVEERLDELEMNIMPDTSEIERANLAEKHDASSIEEAFDKLVEELESSNAHDTSEMSEIKSTDLNEKHDIDSSEEAFDVLMEELEPSAAHG</sequence>
<feature type="region of interest" description="Disordered" evidence="1">
    <location>
        <begin position="159"/>
        <end position="181"/>
    </location>
</feature>
<evidence type="ECO:0000313" key="3">
    <source>
        <dbReference type="Proteomes" id="UP000287033"/>
    </source>
</evidence>
<name>A0A401SKN8_CHIPU</name>
<feature type="region of interest" description="Disordered" evidence="1">
    <location>
        <begin position="37"/>
        <end position="121"/>
    </location>
</feature>